<feature type="transmembrane region" description="Helical" evidence="1">
    <location>
        <begin position="59"/>
        <end position="80"/>
    </location>
</feature>
<organism evidence="2 3">
    <name type="scientific">Clostridium novyi A str. 4552</name>
    <dbReference type="NCBI Taxonomy" id="1444289"/>
    <lineage>
        <taxon>Bacteria</taxon>
        <taxon>Bacillati</taxon>
        <taxon>Bacillota</taxon>
        <taxon>Clostridia</taxon>
        <taxon>Eubacteriales</taxon>
        <taxon>Clostridiaceae</taxon>
        <taxon>Clostridium</taxon>
    </lineage>
</organism>
<dbReference type="AlphaFoldDB" id="A0A0A0I4M2"/>
<dbReference type="PROSITE" id="PS51257">
    <property type="entry name" value="PROKAR_LIPOPROTEIN"/>
    <property type="match status" value="1"/>
</dbReference>
<evidence type="ECO:0000256" key="1">
    <source>
        <dbReference type="SAM" id="Phobius"/>
    </source>
</evidence>
<keyword evidence="1" id="KW-0472">Membrane</keyword>
<gene>
    <name evidence="2" type="ORF">Z968_06870</name>
</gene>
<evidence type="ECO:0008006" key="4">
    <source>
        <dbReference type="Google" id="ProtNLM"/>
    </source>
</evidence>
<evidence type="ECO:0000313" key="2">
    <source>
        <dbReference type="EMBL" id="KGM96344.1"/>
    </source>
</evidence>
<dbReference type="RefSeq" id="WP_039255049.1">
    <property type="nucleotide sequence ID" value="NZ_JENJ01000024.1"/>
</dbReference>
<dbReference type="OrthoDB" id="3173919at2"/>
<feature type="transmembrane region" description="Helical" evidence="1">
    <location>
        <begin position="86"/>
        <end position="104"/>
    </location>
</feature>
<reference evidence="2 3" key="1">
    <citation type="submission" date="2014-01" db="EMBL/GenBank/DDBJ databases">
        <title>Plasmidome dynamics in the species complex Clostridium novyi sensu lato converts strains of independent lineages into distinctly different pathogens.</title>
        <authorList>
            <person name="Skarin H."/>
            <person name="Segerman B."/>
        </authorList>
    </citation>
    <scope>NUCLEOTIDE SEQUENCE [LARGE SCALE GENOMIC DNA]</scope>
    <source>
        <strain evidence="2 3">4552</strain>
    </source>
</reference>
<accession>A0A0A0I4M2</accession>
<feature type="transmembrane region" description="Helical" evidence="1">
    <location>
        <begin position="6"/>
        <end position="23"/>
    </location>
</feature>
<keyword evidence="1" id="KW-0812">Transmembrane</keyword>
<name>A0A0A0I4M2_CLONO</name>
<comment type="caution">
    <text evidence="2">The sequence shown here is derived from an EMBL/GenBank/DDBJ whole genome shotgun (WGS) entry which is preliminary data.</text>
</comment>
<evidence type="ECO:0000313" key="3">
    <source>
        <dbReference type="Proteomes" id="UP000030012"/>
    </source>
</evidence>
<proteinExistence type="predicted"/>
<dbReference type="InterPro" id="IPR025962">
    <property type="entry name" value="SdpI/YhfL"/>
</dbReference>
<protein>
    <recommendedName>
        <fullName evidence="4">SdpI/YhfL protein family</fullName>
    </recommendedName>
</protein>
<keyword evidence="1" id="KW-1133">Transmembrane helix</keyword>
<sequence>MKLYFWIINMIVPLIMIIFGCIFSKNAPKDINHVYGYRTYMSMRNKDTWKYAHKVCGIIWRNVGFILLIITLIISIVPKIPLEKVGLGLIIVDSVVMIGTIPVIEYKLRKKFDIDGNKKSNS</sequence>
<dbReference type="Proteomes" id="UP000030012">
    <property type="component" value="Unassembled WGS sequence"/>
</dbReference>
<dbReference type="EMBL" id="JENJ01000024">
    <property type="protein sequence ID" value="KGM96344.1"/>
    <property type="molecule type" value="Genomic_DNA"/>
</dbReference>
<dbReference type="Pfam" id="PF13630">
    <property type="entry name" value="SdpI"/>
    <property type="match status" value="1"/>
</dbReference>